<dbReference type="InterPro" id="IPR006235">
    <property type="entry name" value="OAc-hSer/O-AcSer_sulfhydrylase"/>
</dbReference>
<name>A0A8H8QKW0_9BASI</name>
<dbReference type="SUPFAM" id="SSF53383">
    <property type="entry name" value="PLP-dependent transferases"/>
    <property type="match status" value="1"/>
</dbReference>
<dbReference type="InterPro" id="IPR054542">
    <property type="entry name" value="Cys_met_metab_PP"/>
</dbReference>
<dbReference type="PROSITE" id="PS51417">
    <property type="entry name" value="ARF"/>
    <property type="match status" value="1"/>
</dbReference>
<dbReference type="AlphaFoldDB" id="A0A8H8QKW0"/>
<evidence type="ECO:0000256" key="2">
    <source>
        <dbReference type="ARBA" id="ARBA00009077"/>
    </source>
</evidence>
<dbReference type="Gene3D" id="3.40.640.10">
    <property type="entry name" value="Type I PLP-dependent aspartate aminotransferase-like (Major domain)"/>
    <property type="match status" value="1"/>
</dbReference>
<keyword evidence="7" id="KW-0519">Myristate</keyword>
<evidence type="ECO:0000313" key="15">
    <source>
        <dbReference type="EMBL" id="SYW76163.1"/>
    </source>
</evidence>
<evidence type="ECO:0000256" key="14">
    <source>
        <dbReference type="PIRSR" id="PIRSR606689-2"/>
    </source>
</evidence>
<dbReference type="InterPro" id="IPR006689">
    <property type="entry name" value="Small_GTPase_ARF/SAR"/>
</dbReference>
<dbReference type="GO" id="GO:0005737">
    <property type="term" value="C:cytoplasm"/>
    <property type="evidence" value="ECO:0007669"/>
    <property type="project" value="TreeGrafter"/>
</dbReference>
<evidence type="ECO:0000256" key="9">
    <source>
        <dbReference type="ARBA" id="ARBA00022898"/>
    </source>
</evidence>
<keyword evidence="8 13" id="KW-0547">Nucleotide-binding</keyword>
<dbReference type="GO" id="GO:0030170">
    <property type="term" value="F:pyridoxal phosphate binding"/>
    <property type="evidence" value="ECO:0007669"/>
    <property type="project" value="InterPro"/>
</dbReference>
<dbReference type="SMART" id="SM00178">
    <property type="entry name" value="SAR"/>
    <property type="match status" value="1"/>
</dbReference>
<evidence type="ECO:0000256" key="13">
    <source>
        <dbReference type="PIRSR" id="PIRSR606689-1"/>
    </source>
</evidence>
<feature type="binding site" evidence="13">
    <location>
        <begin position="520"/>
        <end position="527"/>
    </location>
    <ligand>
        <name>GTP</name>
        <dbReference type="ChEBI" id="CHEBI:37565"/>
    </ligand>
</feature>
<evidence type="ECO:0000256" key="12">
    <source>
        <dbReference type="ARBA" id="ARBA00023288"/>
    </source>
</evidence>
<keyword evidence="5" id="KW-0813">Transport</keyword>
<protein>
    <recommendedName>
        <fullName evidence="4">ADP-ribosylation factor 6</fullName>
    </recommendedName>
</protein>
<dbReference type="CDD" id="cd00614">
    <property type="entry name" value="CGS_like"/>
    <property type="match status" value="1"/>
</dbReference>
<dbReference type="Gene3D" id="3.40.50.300">
    <property type="entry name" value="P-loop containing nucleotide triphosphate hydrolases"/>
    <property type="match status" value="1"/>
</dbReference>
<dbReference type="Pfam" id="PF00025">
    <property type="entry name" value="Arf"/>
    <property type="match status" value="1"/>
</dbReference>
<comment type="caution">
    <text evidence="15">The sequence shown here is derived from an EMBL/GenBank/DDBJ whole genome shotgun (WGS) entry which is preliminary data.</text>
</comment>
<keyword evidence="15" id="KW-0456">Lyase</keyword>
<evidence type="ECO:0000256" key="4">
    <source>
        <dbReference type="ARBA" id="ARBA00017741"/>
    </source>
</evidence>
<keyword evidence="9" id="KW-0663">Pyridoxal phosphate</keyword>
<dbReference type="InterPro" id="IPR015422">
    <property type="entry name" value="PyrdxlP-dep_Trfase_small"/>
</dbReference>
<feature type="binding site" evidence="13">
    <location>
        <position position="566"/>
    </location>
    <ligand>
        <name>GTP</name>
        <dbReference type="ChEBI" id="CHEBI:37565"/>
    </ligand>
</feature>
<gene>
    <name evidence="15" type="ORF">UBRO2_01234</name>
</gene>
<keyword evidence="10" id="KW-0653">Protein transport</keyword>
<comment type="cofactor">
    <cofactor evidence="1">
        <name>pyridoxal 5'-phosphate</name>
        <dbReference type="ChEBI" id="CHEBI:597326"/>
    </cofactor>
</comment>
<dbReference type="FunFam" id="3.40.50.300:FF:000286">
    <property type="entry name" value="ADP-ribosylation factor 6"/>
    <property type="match status" value="1"/>
</dbReference>
<dbReference type="InterPro" id="IPR027417">
    <property type="entry name" value="P-loop_NTPase"/>
</dbReference>
<evidence type="ECO:0000256" key="11">
    <source>
        <dbReference type="ARBA" id="ARBA00023134"/>
    </source>
</evidence>
<dbReference type="InterPro" id="IPR015424">
    <property type="entry name" value="PyrdxlP-dep_Trfase"/>
</dbReference>
<dbReference type="GO" id="GO:0005525">
    <property type="term" value="F:GTP binding"/>
    <property type="evidence" value="ECO:0007669"/>
    <property type="project" value="UniProtKB-KW"/>
</dbReference>
<dbReference type="GO" id="GO:0046872">
    <property type="term" value="F:metal ion binding"/>
    <property type="evidence" value="ECO:0007669"/>
    <property type="project" value="UniProtKB-KW"/>
</dbReference>
<dbReference type="NCBIfam" id="TIGR00231">
    <property type="entry name" value="small_GTP"/>
    <property type="match status" value="1"/>
</dbReference>
<dbReference type="CDD" id="cd04149">
    <property type="entry name" value="Arf6"/>
    <property type="match status" value="1"/>
</dbReference>
<evidence type="ECO:0000256" key="8">
    <source>
        <dbReference type="ARBA" id="ARBA00022741"/>
    </source>
</evidence>
<feature type="binding site" evidence="13">
    <location>
        <begin position="622"/>
        <end position="625"/>
    </location>
    <ligand>
        <name>GTP</name>
        <dbReference type="ChEBI" id="CHEBI:37565"/>
    </ligand>
</feature>
<dbReference type="NCBIfam" id="TIGR01326">
    <property type="entry name" value="OAH_OAS_sulfhy"/>
    <property type="match status" value="1"/>
</dbReference>
<dbReference type="Pfam" id="PF01053">
    <property type="entry name" value="Cys_Met_Meta_PP"/>
    <property type="match status" value="1"/>
</dbReference>
<feature type="binding site" evidence="14">
    <location>
        <position position="544"/>
    </location>
    <ligand>
        <name>Mg(2+)</name>
        <dbReference type="ChEBI" id="CHEBI:18420"/>
    </ligand>
</feature>
<keyword evidence="6" id="KW-0808">Transferase</keyword>
<dbReference type="GO" id="GO:0016829">
    <property type="term" value="F:lyase activity"/>
    <property type="evidence" value="ECO:0007669"/>
    <property type="project" value="UniProtKB-KW"/>
</dbReference>
<dbReference type="InterPro" id="IPR015421">
    <property type="entry name" value="PyrdxlP-dep_Trfase_major"/>
</dbReference>
<dbReference type="GO" id="GO:0003961">
    <property type="term" value="F:O-acetylhomoserine aminocarboxypropyltransferase activity"/>
    <property type="evidence" value="ECO:0007669"/>
    <property type="project" value="TreeGrafter"/>
</dbReference>
<organism evidence="15 16">
    <name type="scientific">Ustilago bromivora</name>
    <dbReference type="NCBI Taxonomy" id="307758"/>
    <lineage>
        <taxon>Eukaryota</taxon>
        <taxon>Fungi</taxon>
        <taxon>Dikarya</taxon>
        <taxon>Basidiomycota</taxon>
        <taxon>Ustilaginomycotina</taxon>
        <taxon>Ustilaginomycetes</taxon>
        <taxon>Ustilaginales</taxon>
        <taxon>Ustilaginaceae</taxon>
        <taxon>Ustilago</taxon>
    </lineage>
</organism>
<dbReference type="PANTHER" id="PTHR43797:SF2">
    <property type="entry name" value="HOMOCYSTEINE_CYSTEINE SYNTHASE"/>
    <property type="match status" value="1"/>
</dbReference>
<dbReference type="GO" id="GO:0004124">
    <property type="term" value="F:cysteine synthase activity"/>
    <property type="evidence" value="ECO:0007669"/>
    <property type="project" value="TreeGrafter"/>
</dbReference>
<evidence type="ECO:0000256" key="10">
    <source>
        <dbReference type="ARBA" id="ARBA00022927"/>
    </source>
</evidence>
<feature type="binding site" evidence="14">
    <location>
        <position position="527"/>
    </location>
    <ligand>
        <name>Mg(2+)</name>
        <dbReference type="ChEBI" id="CHEBI:18420"/>
    </ligand>
</feature>
<keyword evidence="14" id="KW-0460">Magnesium</keyword>
<comment type="similarity">
    <text evidence="3">Belongs to the small GTPase superfamily. Arf family.</text>
</comment>
<evidence type="ECO:0000256" key="3">
    <source>
        <dbReference type="ARBA" id="ARBA00010290"/>
    </source>
</evidence>
<reference evidence="15" key="1">
    <citation type="submission" date="2018-08" db="EMBL/GenBank/DDBJ databases">
        <authorList>
            <person name="Guldener U."/>
        </authorList>
    </citation>
    <scope>NUCLEOTIDE SEQUENCE</scope>
    <source>
        <strain evidence="15">UB2</strain>
    </source>
</reference>
<dbReference type="GO" id="GO:0015031">
    <property type="term" value="P:protein transport"/>
    <property type="evidence" value="ECO:0007669"/>
    <property type="project" value="UniProtKB-KW"/>
</dbReference>
<keyword evidence="14" id="KW-0479">Metal-binding</keyword>
<keyword evidence="16" id="KW-1185">Reference proteome</keyword>
<dbReference type="GO" id="GO:0006535">
    <property type="term" value="P:cysteine biosynthetic process from serine"/>
    <property type="evidence" value="ECO:0007669"/>
    <property type="project" value="TreeGrafter"/>
</dbReference>
<dbReference type="PROSITE" id="PS00868">
    <property type="entry name" value="CYS_MET_METAB_PP"/>
    <property type="match status" value="1"/>
</dbReference>
<evidence type="ECO:0000256" key="6">
    <source>
        <dbReference type="ARBA" id="ARBA00022679"/>
    </source>
</evidence>
<dbReference type="InterPro" id="IPR041838">
    <property type="entry name" value="Arf6"/>
</dbReference>
<dbReference type="PANTHER" id="PTHR43797">
    <property type="entry name" value="HOMOCYSTEINE/CYSTEINE SYNTHASE"/>
    <property type="match status" value="1"/>
</dbReference>
<proteinExistence type="inferred from homology"/>
<evidence type="ECO:0000256" key="5">
    <source>
        <dbReference type="ARBA" id="ARBA00022448"/>
    </source>
</evidence>
<keyword evidence="12" id="KW-0449">Lipoprotein</keyword>
<dbReference type="Proteomes" id="UP000658997">
    <property type="component" value="Unassembled WGS sequence"/>
</dbReference>
<evidence type="ECO:0000256" key="7">
    <source>
        <dbReference type="ARBA" id="ARBA00022707"/>
    </source>
</evidence>
<keyword evidence="11 13" id="KW-0342">GTP-binding</keyword>
<dbReference type="GO" id="GO:0019346">
    <property type="term" value="P:transsulfuration"/>
    <property type="evidence" value="ECO:0007669"/>
    <property type="project" value="InterPro"/>
</dbReference>
<dbReference type="SUPFAM" id="SSF52540">
    <property type="entry name" value="P-loop containing nucleoside triphosphate hydrolases"/>
    <property type="match status" value="1"/>
</dbReference>
<comment type="similarity">
    <text evidence="2">Belongs to the trans-sulfuration enzymes family.</text>
</comment>
<dbReference type="Gene3D" id="3.90.1150.10">
    <property type="entry name" value="Aspartate Aminotransferase, domain 1"/>
    <property type="match status" value="1"/>
</dbReference>
<evidence type="ECO:0000256" key="1">
    <source>
        <dbReference type="ARBA" id="ARBA00001933"/>
    </source>
</evidence>
<dbReference type="FunFam" id="3.40.640.10:FF:000035">
    <property type="entry name" value="O-succinylhomoserine sulfhydrylase"/>
    <property type="match status" value="1"/>
</dbReference>
<accession>A0A8H8QKW0</accession>
<dbReference type="GO" id="GO:0003924">
    <property type="term" value="F:GTPase activity"/>
    <property type="evidence" value="ECO:0007669"/>
    <property type="project" value="InterPro"/>
</dbReference>
<dbReference type="GO" id="GO:0071269">
    <property type="term" value="P:L-homocysteine biosynthetic process"/>
    <property type="evidence" value="ECO:0007669"/>
    <property type="project" value="TreeGrafter"/>
</dbReference>
<dbReference type="InterPro" id="IPR005225">
    <property type="entry name" value="Small_GTP-bd"/>
</dbReference>
<evidence type="ECO:0000313" key="16">
    <source>
        <dbReference type="Proteomes" id="UP000658997"/>
    </source>
</evidence>
<sequence length="678" mass="72941">MSQHASNFDTLQLHAGQEVDPATNALAVPIYANSSFAFNDSAHGADLFGLRKFGNIYSRLMNPTNDVFEKRIAALEGGAAALATSSGQAAQGMVVMGLCGTGDNIVSSSYLYGGTYNAWANLFPRLGITTKFVKSEKPEDYKAAIDAKTKAIYIESIANPKYLVHDIAAIAKVAHVAGIPLIVDNTFGAGGYLVRPIEHGADVVVHSATKWIGGHGTTIGGVIVDSGKFDWSKSGKFPQFTEPSAGYHGLKFWDTFGPITFAIYLRVVIMRDLGPCQNPFGSFLLLQGLETLSLRVGRIVENALALAEWLEAHPQVSWVSYPGLASHPSHEVAKKYLTRGFGGVLSFGIKGDAATGSAFVDSLKLATNLANVGDAKTLIIHPASTTHQQLSDEDQLSSGVTKDLIRVSVGYEWIEDIKADFAQAFEKTSGVKGNVPSGETGPAPGLSGSVTGVPFALSCASADIIGALQLAALTIAQRCEPEADAYHPPLPSSTAIMGSSFSKAMGKIFGNKEMRILMLGLDAAGKTTILYKLKLNQSVTTIPTVGFNVETVQYKNVKFNVWDVGGQDKIRPLWRHYYTGTQGLVFVVDSQDRDRIDEARQELHRIIGDREMRDCLLLVFANKQDLPGAMSPAEVTEKLGLHRMRDRSWFVHPSCATSGEGLYEGLSWLSQNVSSTKS</sequence>
<dbReference type="SMART" id="SM00177">
    <property type="entry name" value="ARF"/>
    <property type="match status" value="1"/>
</dbReference>
<dbReference type="InterPro" id="IPR000277">
    <property type="entry name" value="Cys/Met-Metab_PyrdxlP-dep_enz"/>
</dbReference>
<dbReference type="EMBL" id="ULHB01000015">
    <property type="protein sequence ID" value="SYW76163.1"/>
    <property type="molecule type" value="Genomic_DNA"/>
</dbReference>
<dbReference type="PRINTS" id="PR00328">
    <property type="entry name" value="SAR1GTPBP"/>
</dbReference>